<dbReference type="AlphaFoldDB" id="G2E2H5"/>
<keyword evidence="3" id="KW-1185">Reference proteome</keyword>
<evidence type="ECO:0000313" key="3">
    <source>
        <dbReference type="Proteomes" id="UP000004200"/>
    </source>
</evidence>
<organism evidence="2 3">
    <name type="scientific">Thiorhodococcus drewsii AZ1</name>
    <dbReference type="NCBI Taxonomy" id="765913"/>
    <lineage>
        <taxon>Bacteria</taxon>
        <taxon>Pseudomonadati</taxon>
        <taxon>Pseudomonadota</taxon>
        <taxon>Gammaproteobacteria</taxon>
        <taxon>Chromatiales</taxon>
        <taxon>Chromatiaceae</taxon>
        <taxon>Thiorhodococcus</taxon>
    </lineage>
</organism>
<comment type="caution">
    <text evidence="2">The sequence shown here is derived from an EMBL/GenBank/DDBJ whole genome shotgun (WGS) entry which is preliminary data.</text>
</comment>
<proteinExistence type="predicted"/>
<evidence type="ECO:0000313" key="2">
    <source>
        <dbReference type="EMBL" id="EGV30775.1"/>
    </source>
</evidence>
<dbReference type="Proteomes" id="UP000004200">
    <property type="component" value="Unassembled WGS sequence"/>
</dbReference>
<reference evidence="2 3" key="1">
    <citation type="submission" date="2011-06" db="EMBL/GenBank/DDBJ databases">
        <title>The draft genome of Thiorhodococcus drewsii AZ1.</title>
        <authorList>
            <consortium name="US DOE Joint Genome Institute (JGI-PGF)"/>
            <person name="Lucas S."/>
            <person name="Han J."/>
            <person name="Lapidus A."/>
            <person name="Cheng J.-F."/>
            <person name="Goodwin L."/>
            <person name="Pitluck S."/>
            <person name="Peters L."/>
            <person name="Land M.L."/>
            <person name="Hauser L."/>
            <person name="Vogl K."/>
            <person name="Liu Z."/>
            <person name="Imhoff J."/>
            <person name="Thiel V."/>
            <person name="Frigaard N.-U."/>
            <person name="Bryant D.A."/>
            <person name="Woyke T.J."/>
        </authorList>
    </citation>
    <scope>NUCLEOTIDE SEQUENCE [LARGE SCALE GENOMIC DNA]</scope>
    <source>
        <strain evidence="2 3">AZ1</strain>
    </source>
</reference>
<accession>G2E2H5</accession>
<feature type="domain" description="Group II intron maturase-specific" evidence="1">
    <location>
        <begin position="3"/>
        <end position="72"/>
    </location>
</feature>
<protein>
    <submittedName>
        <fullName evidence="2">Group II intron maturase-specific domain protein</fullName>
    </submittedName>
</protein>
<dbReference type="eggNOG" id="COG3344">
    <property type="taxonomic scope" value="Bacteria"/>
</dbReference>
<sequence>MPKKVCRTISELTSRRWLLLDPAERVGRLNRTLIGWANYFFLGPVSNAYRAVDQHAHGRLRWWLCNKHKQPGQGTARFPDSYLY</sequence>
<dbReference type="InterPro" id="IPR013597">
    <property type="entry name" value="Mat_intron_G2"/>
</dbReference>
<gene>
    <name evidence="2" type="ORF">ThidrDRAFT_2407</name>
</gene>
<dbReference type="RefSeq" id="WP_007041120.1">
    <property type="nucleotide sequence ID" value="NZ_AFWT01000016.1"/>
</dbReference>
<evidence type="ECO:0000259" key="1">
    <source>
        <dbReference type="Pfam" id="PF08388"/>
    </source>
</evidence>
<dbReference type="EMBL" id="AFWT01000016">
    <property type="protein sequence ID" value="EGV30775.1"/>
    <property type="molecule type" value="Genomic_DNA"/>
</dbReference>
<dbReference type="STRING" id="765913.ThidrDRAFT_2407"/>
<dbReference type="Pfam" id="PF08388">
    <property type="entry name" value="GIIM"/>
    <property type="match status" value="1"/>
</dbReference>
<name>G2E2H5_9GAMM</name>